<dbReference type="AlphaFoldDB" id="A0A7G6VRB1"/>
<gene>
    <name evidence="1" type="ORF">H4O24_09760</name>
</gene>
<reference evidence="1 2" key="1">
    <citation type="submission" date="2020-08" db="EMBL/GenBank/DDBJ databases">
        <authorList>
            <person name="Liu G."/>
            <person name="Sun C."/>
        </authorList>
    </citation>
    <scope>NUCLEOTIDE SEQUENCE [LARGE SCALE GENOMIC DNA]</scope>
    <source>
        <strain evidence="1 2">OT19</strain>
    </source>
</reference>
<proteinExistence type="predicted"/>
<dbReference type="Proteomes" id="UP000515297">
    <property type="component" value="Chromosome"/>
</dbReference>
<evidence type="ECO:0000313" key="2">
    <source>
        <dbReference type="Proteomes" id="UP000515297"/>
    </source>
</evidence>
<dbReference type="Pfam" id="PF05402">
    <property type="entry name" value="PqqD"/>
    <property type="match status" value="1"/>
</dbReference>
<sequence>MQSASRLRKLAHSEVLHFSAPSDAPATGGACLWGLSNPIEPDGLIPIILGRLLLANTDRVSRTPAMASRKVVKISERYEASPIDDELLLIDVDTGRFFALKDVGLRIWNLIDTEDDLDGIARMLCDEYEVAAQQARAGVEDFTASLVDAGFARFV</sequence>
<dbReference type="InterPro" id="IPR008792">
    <property type="entry name" value="PQQD"/>
</dbReference>
<dbReference type="RefSeq" id="WP_185883570.1">
    <property type="nucleotide sequence ID" value="NZ_CP060052.1"/>
</dbReference>
<name>A0A7G6VRB1_9SPHN</name>
<dbReference type="InterPro" id="IPR041881">
    <property type="entry name" value="PqqD_sf"/>
</dbReference>
<dbReference type="Gene3D" id="1.10.10.1150">
    <property type="entry name" value="Coenzyme PQQ synthesis protein D (PqqD)"/>
    <property type="match status" value="1"/>
</dbReference>
<dbReference type="EMBL" id="CP060052">
    <property type="protein sequence ID" value="QNE04276.1"/>
    <property type="molecule type" value="Genomic_DNA"/>
</dbReference>
<protein>
    <submittedName>
        <fullName evidence="1">PqqD family protein</fullName>
    </submittedName>
</protein>
<evidence type="ECO:0000313" key="1">
    <source>
        <dbReference type="EMBL" id="QNE04276.1"/>
    </source>
</evidence>
<accession>A0A7G6VRB1</accession>
<organism evidence="1 2">
    <name type="scientific">Croceicoccus marinus</name>
    <dbReference type="NCBI Taxonomy" id="450378"/>
    <lineage>
        <taxon>Bacteria</taxon>
        <taxon>Pseudomonadati</taxon>
        <taxon>Pseudomonadota</taxon>
        <taxon>Alphaproteobacteria</taxon>
        <taxon>Sphingomonadales</taxon>
        <taxon>Erythrobacteraceae</taxon>
        <taxon>Croceicoccus</taxon>
    </lineage>
</organism>